<feature type="domain" description="Methyltransferase" evidence="1">
    <location>
        <begin position="86"/>
        <end position="175"/>
    </location>
</feature>
<dbReference type="InterPro" id="IPR029063">
    <property type="entry name" value="SAM-dependent_MTases_sf"/>
</dbReference>
<keyword evidence="2" id="KW-0808">Transferase</keyword>
<dbReference type="EMBL" id="QHKI01000004">
    <property type="protein sequence ID" value="RSM88560.1"/>
    <property type="molecule type" value="Genomic_DNA"/>
</dbReference>
<name>A0A428ZKS0_KIBAR</name>
<gene>
    <name evidence="2" type="ORF">DMH04_07940</name>
</gene>
<dbReference type="GO" id="GO:0032259">
    <property type="term" value="P:methylation"/>
    <property type="evidence" value="ECO:0007669"/>
    <property type="project" value="UniProtKB-KW"/>
</dbReference>
<comment type="caution">
    <text evidence="2">The sequence shown here is derived from an EMBL/GenBank/DDBJ whole genome shotgun (WGS) entry which is preliminary data.</text>
</comment>
<dbReference type="Gene3D" id="3.40.50.150">
    <property type="entry name" value="Vaccinia Virus protein VP39"/>
    <property type="match status" value="1"/>
</dbReference>
<evidence type="ECO:0000313" key="3">
    <source>
        <dbReference type="Proteomes" id="UP000287547"/>
    </source>
</evidence>
<dbReference type="Proteomes" id="UP000287547">
    <property type="component" value="Unassembled WGS sequence"/>
</dbReference>
<dbReference type="RefSeq" id="WP_051794009.1">
    <property type="nucleotide sequence ID" value="NZ_QHKI01000004.1"/>
</dbReference>
<dbReference type="AlphaFoldDB" id="A0A428ZKS0"/>
<dbReference type="OrthoDB" id="156228at2"/>
<organism evidence="2 3">
    <name type="scientific">Kibdelosporangium aridum</name>
    <dbReference type="NCBI Taxonomy" id="2030"/>
    <lineage>
        <taxon>Bacteria</taxon>
        <taxon>Bacillati</taxon>
        <taxon>Actinomycetota</taxon>
        <taxon>Actinomycetes</taxon>
        <taxon>Pseudonocardiales</taxon>
        <taxon>Pseudonocardiaceae</taxon>
        <taxon>Kibdelosporangium</taxon>
    </lineage>
</organism>
<dbReference type="GO" id="GO:0008168">
    <property type="term" value="F:methyltransferase activity"/>
    <property type="evidence" value="ECO:0007669"/>
    <property type="project" value="UniProtKB-KW"/>
</dbReference>
<evidence type="ECO:0000313" key="2">
    <source>
        <dbReference type="EMBL" id="RSM88560.1"/>
    </source>
</evidence>
<protein>
    <submittedName>
        <fullName evidence="2">Class I SAM-dependent methyltransferase</fullName>
    </submittedName>
</protein>
<dbReference type="SUPFAM" id="SSF53335">
    <property type="entry name" value="S-adenosyl-L-methionine-dependent methyltransferases"/>
    <property type="match status" value="1"/>
</dbReference>
<sequence length="274" mass="29998">MIDALTALADGNHDLAREVLTRPSPEHPKLRDALAKYLDGEASRSVYDQPAAFEAFINLGDNVPLYKATSAALAAQYRKHEVSSLLDIGCGDGMALVPALAETAVPQVTLVEPSQALLKAAVAKLNRPVTQVPTTLGEFVDGLDAHFDLAESTFAMHTMPHEERSAVLTALRPHVRRIAIVEFDVPEHEGVDWLRFLADTYERGVSQFDRDLVSQGFLMPVLVGQLVPGAVRSTWEQSAKAWVDQFTACGYQDVRAEPLSEYWWSPAFLLTASG</sequence>
<dbReference type="Pfam" id="PF13649">
    <property type="entry name" value="Methyltransf_25"/>
    <property type="match status" value="1"/>
</dbReference>
<evidence type="ECO:0000259" key="1">
    <source>
        <dbReference type="Pfam" id="PF13649"/>
    </source>
</evidence>
<accession>A0A428ZKS0</accession>
<dbReference type="CDD" id="cd02440">
    <property type="entry name" value="AdoMet_MTases"/>
    <property type="match status" value="1"/>
</dbReference>
<proteinExistence type="predicted"/>
<dbReference type="InterPro" id="IPR041698">
    <property type="entry name" value="Methyltransf_25"/>
</dbReference>
<keyword evidence="2" id="KW-0489">Methyltransferase</keyword>
<reference evidence="2 3" key="1">
    <citation type="submission" date="2018-05" db="EMBL/GenBank/DDBJ databases">
        <title>Evolution of GPA BGCs.</title>
        <authorList>
            <person name="Waglechner N."/>
            <person name="Wright G.D."/>
        </authorList>
    </citation>
    <scope>NUCLEOTIDE SEQUENCE [LARGE SCALE GENOMIC DNA]</scope>
    <source>
        <strain evidence="2 3">A82846</strain>
    </source>
</reference>